<proteinExistence type="inferred from homology"/>
<dbReference type="PATRIC" id="fig|1618443.3.peg.290"/>
<dbReference type="InterPro" id="IPR036962">
    <property type="entry name" value="Glyco_hydro_3_N_sf"/>
</dbReference>
<dbReference type="InterPro" id="IPR017853">
    <property type="entry name" value="GH"/>
</dbReference>
<protein>
    <recommendedName>
        <fullName evidence="3">beta-N-acetylhexosaminidase</fullName>
        <ecNumber evidence="3">3.2.1.52</ecNumber>
    </recommendedName>
</protein>
<keyword evidence="5 8" id="KW-0326">Glycosidase</keyword>
<evidence type="ECO:0000256" key="5">
    <source>
        <dbReference type="ARBA" id="ARBA00023295"/>
    </source>
</evidence>
<dbReference type="GO" id="GO:0005975">
    <property type="term" value="P:carbohydrate metabolic process"/>
    <property type="evidence" value="ECO:0007669"/>
    <property type="project" value="InterPro"/>
</dbReference>
<keyword evidence="4 8" id="KW-0378">Hydrolase</keyword>
<name>A0A0G1FTE9_9BACT</name>
<dbReference type="GO" id="GO:0009254">
    <property type="term" value="P:peptidoglycan turnover"/>
    <property type="evidence" value="ECO:0007669"/>
    <property type="project" value="TreeGrafter"/>
</dbReference>
<feature type="domain" description="Glycoside hydrolase family 3 N-terminal" evidence="7">
    <location>
        <begin position="82"/>
        <end position="393"/>
    </location>
</feature>
<dbReference type="InterPro" id="IPR001764">
    <property type="entry name" value="Glyco_hydro_3_N"/>
</dbReference>
<dbReference type="EMBL" id="LCFP01000002">
    <property type="protein sequence ID" value="KKS98301.1"/>
    <property type="molecule type" value="Genomic_DNA"/>
</dbReference>
<dbReference type="GO" id="GO:0004563">
    <property type="term" value="F:beta-N-acetylhexosaminidase activity"/>
    <property type="evidence" value="ECO:0007669"/>
    <property type="project" value="UniProtKB-EC"/>
</dbReference>
<organism evidence="8 9">
    <name type="scientific">Candidatus Gottesmanbacteria bacterium GW2011_GWA2_43_14</name>
    <dbReference type="NCBI Taxonomy" id="1618443"/>
    <lineage>
        <taxon>Bacteria</taxon>
        <taxon>Candidatus Gottesmaniibacteriota</taxon>
    </lineage>
</organism>
<accession>A0A0G1FTE9</accession>
<evidence type="ECO:0000313" key="9">
    <source>
        <dbReference type="Proteomes" id="UP000034894"/>
    </source>
</evidence>
<comment type="similarity">
    <text evidence="2">Belongs to the glycosyl hydrolase 3 family.</text>
</comment>
<keyword evidence="6" id="KW-0812">Transmembrane</keyword>
<gene>
    <name evidence="8" type="ORF">UV73_C0002G0015</name>
</gene>
<dbReference type="Gene3D" id="3.20.20.300">
    <property type="entry name" value="Glycoside hydrolase, family 3, N-terminal domain"/>
    <property type="match status" value="1"/>
</dbReference>
<evidence type="ECO:0000256" key="4">
    <source>
        <dbReference type="ARBA" id="ARBA00022801"/>
    </source>
</evidence>
<comment type="caution">
    <text evidence="8">The sequence shown here is derived from an EMBL/GenBank/DDBJ whole genome shotgun (WGS) entry which is preliminary data.</text>
</comment>
<dbReference type="AlphaFoldDB" id="A0A0G1FTE9"/>
<keyword evidence="6" id="KW-1133">Transmembrane helix</keyword>
<evidence type="ECO:0000259" key="7">
    <source>
        <dbReference type="Pfam" id="PF00933"/>
    </source>
</evidence>
<reference evidence="8 9" key="1">
    <citation type="journal article" date="2015" name="Nature">
        <title>rRNA introns, odd ribosomes, and small enigmatic genomes across a large radiation of phyla.</title>
        <authorList>
            <person name="Brown C.T."/>
            <person name="Hug L.A."/>
            <person name="Thomas B.C."/>
            <person name="Sharon I."/>
            <person name="Castelle C.J."/>
            <person name="Singh A."/>
            <person name="Wilkins M.J."/>
            <person name="Williams K.H."/>
            <person name="Banfield J.F."/>
        </authorList>
    </citation>
    <scope>NUCLEOTIDE SEQUENCE [LARGE SCALE GENOMIC DNA]</scope>
</reference>
<dbReference type="PANTHER" id="PTHR30480:SF13">
    <property type="entry name" value="BETA-HEXOSAMINIDASE"/>
    <property type="match status" value="1"/>
</dbReference>
<dbReference type="Pfam" id="PF00933">
    <property type="entry name" value="Glyco_hydro_3"/>
    <property type="match status" value="1"/>
</dbReference>
<evidence type="ECO:0000256" key="2">
    <source>
        <dbReference type="ARBA" id="ARBA00005336"/>
    </source>
</evidence>
<feature type="transmembrane region" description="Helical" evidence="6">
    <location>
        <begin position="20"/>
        <end position="40"/>
    </location>
</feature>
<sequence>MKNEINIWSIKNKKNKFLQIKYFLILLALLLIVFAIYFQILNKINLLTIQFQTTNPSPTINPEEVKKVKKEKYVQNILSSMTLEEKIGQMIMWGINEPVLSSESASMIEDTHAGGVIIMINKDQVFTPQQINKLTHQIKYLNNKIPLFIAIDGEIGIIKSKISGFENYNQFPEYMDDSKFCSEVSDISNFLYDNGINVNFGIIADIGWNQGFIKYRTYGNTPESVRNRITTAIDCSNNNLLITVKHFPGHGRTVVDSHYTSPIIETDYDKWLKTDKVPFQEAIDKKVDLVMMGHLIYNKIASEPASLSLVHNNNVRQMGFDGIIITDDLGMLESSGIEPKEVLNKAINAKNDILLYVNHRLDANEIINQIVNEVEIHNISVNRINESVQQILKSKYSIID</sequence>
<evidence type="ECO:0000256" key="3">
    <source>
        <dbReference type="ARBA" id="ARBA00012663"/>
    </source>
</evidence>
<dbReference type="SUPFAM" id="SSF51445">
    <property type="entry name" value="(Trans)glycosidases"/>
    <property type="match status" value="1"/>
</dbReference>
<dbReference type="InterPro" id="IPR050226">
    <property type="entry name" value="NagZ_Beta-hexosaminidase"/>
</dbReference>
<keyword evidence="6" id="KW-0472">Membrane</keyword>
<dbReference type="PANTHER" id="PTHR30480">
    <property type="entry name" value="BETA-HEXOSAMINIDASE-RELATED"/>
    <property type="match status" value="1"/>
</dbReference>
<evidence type="ECO:0000313" key="8">
    <source>
        <dbReference type="EMBL" id="KKS98301.1"/>
    </source>
</evidence>
<dbReference type="EC" id="3.2.1.52" evidence="3"/>
<evidence type="ECO:0000256" key="1">
    <source>
        <dbReference type="ARBA" id="ARBA00001231"/>
    </source>
</evidence>
<dbReference type="Proteomes" id="UP000034894">
    <property type="component" value="Unassembled WGS sequence"/>
</dbReference>
<evidence type="ECO:0000256" key="6">
    <source>
        <dbReference type="SAM" id="Phobius"/>
    </source>
</evidence>
<comment type="catalytic activity">
    <reaction evidence="1">
        <text>Hydrolysis of terminal non-reducing N-acetyl-D-hexosamine residues in N-acetyl-beta-D-hexosaminides.</text>
        <dbReference type="EC" id="3.2.1.52"/>
    </reaction>
</comment>
<dbReference type="STRING" id="1618443.UV73_C0002G0015"/>